<dbReference type="EMBL" id="JACHGV010000015">
    <property type="protein sequence ID" value="MBB6081104.1"/>
    <property type="molecule type" value="Genomic_DNA"/>
</dbReference>
<keyword evidence="1" id="KW-1133">Transmembrane helix</keyword>
<feature type="transmembrane region" description="Helical" evidence="1">
    <location>
        <begin position="59"/>
        <end position="77"/>
    </location>
</feature>
<keyword evidence="1" id="KW-0812">Transmembrane</keyword>
<sequence length="319" mass="34428">MWALRDWVDRILRGSPGTPPPTPEGEPAEAEAAEFGAPEVAAVEDYPAAIAAYRQCAQWLTAAIAAVAAVFVAGLQVSVLQDLTVERAVLGFLAAAVVVGCAGYIISRAANVLSPAEITMVQLARDSVRLAQAAGARRRPQGLDKGTISLITDINANKGLLFPVGVRTISDLYHLACGHRLRRQHRLPNQATAHRYTRSLMDFVELQQIRKRYKSLLKALPWSGLVALAAVLGFVLLAHKDESPPKVTSPLPVQIFFTDDKKALRSEQWPEGCARKVPRGTAVGGSLKEPEVAIPRVDDACPQHRGTVSTRVGVVIYPK</sequence>
<organism evidence="2 3">
    <name type="scientific">Streptomyces paradoxus</name>
    <dbReference type="NCBI Taxonomy" id="66375"/>
    <lineage>
        <taxon>Bacteria</taxon>
        <taxon>Bacillati</taxon>
        <taxon>Actinomycetota</taxon>
        <taxon>Actinomycetes</taxon>
        <taxon>Kitasatosporales</taxon>
        <taxon>Streptomycetaceae</taxon>
        <taxon>Streptomyces</taxon>
    </lineage>
</organism>
<gene>
    <name evidence="2" type="ORF">HNR57_007055</name>
</gene>
<dbReference type="Proteomes" id="UP000591537">
    <property type="component" value="Unassembled WGS sequence"/>
</dbReference>
<dbReference type="AlphaFoldDB" id="A0A7W9TI75"/>
<protein>
    <submittedName>
        <fullName evidence="2">Uncharacterized membrane protein YjjB (DUF3815 family)</fullName>
    </submittedName>
</protein>
<reference evidence="2 3" key="1">
    <citation type="submission" date="2020-08" db="EMBL/GenBank/DDBJ databases">
        <title>Genomic Encyclopedia of Type Strains, Phase IV (KMG-IV): sequencing the most valuable type-strain genomes for metagenomic binning, comparative biology and taxonomic classification.</title>
        <authorList>
            <person name="Goeker M."/>
        </authorList>
    </citation>
    <scope>NUCLEOTIDE SEQUENCE [LARGE SCALE GENOMIC DNA]</scope>
    <source>
        <strain evidence="2 3">DSM 43350</strain>
    </source>
</reference>
<keyword evidence="1" id="KW-0472">Membrane</keyword>
<dbReference type="RefSeq" id="WP_184566569.1">
    <property type="nucleotide sequence ID" value="NZ_BAAARS010000012.1"/>
</dbReference>
<name>A0A7W9TI75_9ACTN</name>
<feature type="transmembrane region" description="Helical" evidence="1">
    <location>
        <begin position="89"/>
        <end position="106"/>
    </location>
</feature>
<accession>A0A7W9TI75</accession>
<evidence type="ECO:0000313" key="3">
    <source>
        <dbReference type="Proteomes" id="UP000591537"/>
    </source>
</evidence>
<feature type="transmembrane region" description="Helical" evidence="1">
    <location>
        <begin position="219"/>
        <end position="239"/>
    </location>
</feature>
<keyword evidence="3" id="KW-1185">Reference proteome</keyword>
<evidence type="ECO:0000313" key="2">
    <source>
        <dbReference type="EMBL" id="MBB6081104.1"/>
    </source>
</evidence>
<comment type="caution">
    <text evidence="2">The sequence shown here is derived from an EMBL/GenBank/DDBJ whole genome shotgun (WGS) entry which is preliminary data.</text>
</comment>
<evidence type="ECO:0000256" key="1">
    <source>
        <dbReference type="SAM" id="Phobius"/>
    </source>
</evidence>
<proteinExistence type="predicted"/>